<evidence type="ECO:0000256" key="6">
    <source>
        <dbReference type="ARBA" id="ARBA00023242"/>
    </source>
</evidence>
<evidence type="ECO:0000256" key="5">
    <source>
        <dbReference type="ARBA" id="ARBA00023163"/>
    </source>
</evidence>
<keyword evidence="2" id="KW-0677">Repeat</keyword>
<feature type="compositionally biased region" description="Polar residues" evidence="7">
    <location>
        <begin position="153"/>
        <end position="170"/>
    </location>
</feature>
<feature type="compositionally biased region" description="Basic and acidic residues" evidence="7">
    <location>
        <begin position="200"/>
        <end position="216"/>
    </location>
</feature>
<dbReference type="PROSITE" id="PS50811">
    <property type="entry name" value="WRKY"/>
    <property type="match status" value="2"/>
</dbReference>
<feature type="region of interest" description="Disordered" evidence="7">
    <location>
        <begin position="1"/>
        <end position="37"/>
    </location>
</feature>
<feature type="compositionally biased region" description="Polar residues" evidence="7">
    <location>
        <begin position="1"/>
        <end position="16"/>
    </location>
</feature>
<dbReference type="FunFam" id="2.20.25.80:FF:000006">
    <property type="entry name" value="WRKY transcription factor"/>
    <property type="match status" value="1"/>
</dbReference>
<keyword evidence="4" id="KW-0238">DNA-binding</keyword>
<feature type="compositionally biased region" description="Low complexity" evidence="7">
    <location>
        <begin position="336"/>
        <end position="351"/>
    </location>
</feature>
<dbReference type="Pfam" id="PF03106">
    <property type="entry name" value="WRKY"/>
    <property type="match status" value="3"/>
</dbReference>
<protein>
    <submittedName>
        <fullName evidence="9">Putative WRKY transcription factor 3</fullName>
    </submittedName>
</protein>
<keyword evidence="3" id="KW-0805">Transcription regulation</keyword>
<evidence type="ECO:0000256" key="1">
    <source>
        <dbReference type="ARBA" id="ARBA00004123"/>
    </source>
</evidence>
<dbReference type="PANTHER" id="PTHR31221">
    <property type="entry name" value="WRKY TRANSCRIPTION FACTOR PROTEIN 1-RELATED"/>
    <property type="match status" value="1"/>
</dbReference>
<evidence type="ECO:0000256" key="4">
    <source>
        <dbReference type="ARBA" id="ARBA00023125"/>
    </source>
</evidence>
<feature type="domain" description="WRKY" evidence="8">
    <location>
        <begin position="87"/>
        <end position="145"/>
    </location>
</feature>
<sequence>MSHQQALAQVTAQASHSPHRMFDHTEQPSFSAAATSSGALQNMSSAANVAEMSEMATTISNNEHAAFQSAEASHRYQVPAPVDKPADDGYNWRKYGQKVVKGSDCPRSYYKCTHPSCPVKKKVEHAEDGHISEIIYKGKHNHQRPPNKRAKDGSSSAAEQNEQSNDTASGLSGVRRDQEAVYGMSEQLSGLSDGDDKDDGESRPNEVDDRENDCKRRNIQISSQKALTESKIIVQTTSEVDLLDDGYRWRKYGQKVVKGNPHPRKYFPVYALPVDLIGPFGHRLAPYSVYMQCMWSYYKCTFAGCNVRKHIERASSDPKAVITTYEGKHNHEPPVGRGSNQNGGNSNRSQQKGPNSMSSNQASHTGTDLGNIKQGQIGVLQFKREE</sequence>
<evidence type="ECO:0000256" key="2">
    <source>
        <dbReference type="ARBA" id="ARBA00022737"/>
    </source>
</evidence>
<proteinExistence type="predicted"/>
<keyword evidence="6" id="KW-0539">Nucleus</keyword>
<feature type="compositionally biased region" description="Polar residues" evidence="7">
    <location>
        <begin position="352"/>
        <end position="368"/>
    </location>
</feature>
<accession>N1R081</accession>
<feature type="region of interest" description="Disordered" evidence="7">
    <location>
        <begin position="326"/>
        <end position="386"/>
    </location>
</feature>
<dbReference type="PANTHER" id="PTHR31221:SF360">
    <property type="entry name" value="WRKY DOMAIN-CONTAINING PROTEIN"/>
    <property type="match status" value="1"/>
</dbReference>
<dbReference type="EnsemblPlants" id="EMT15265">
    <property type="protein sequence ID" value="EMT15265"/>
    <property type="gene ID" value="F775_20298"/>
</dbReference>
<dbReference type="SUPFAM" id="SSF118290">
    <property type="entry name" value="WRKY DNA-binding domain"/>
    <property type="match status" value="3"/>
</dbReference>
<dbReference type="SMART" id="SM00774">
    <property type="entry name" value="WRKY"/>
    <property type="match status" value="2"/>
</dbReference>
<feature type="domain" description="WRKY" evidence="8">
    <location>
        <begin position="238"/>
        <end position="334"/>
    </location>
</feature>
<feature type="region of interest" description="Disordered" evidence="7">
    <location>
        <begin position="70"/>
        <end position="89"/>
    </location>
</feature>
<feature type="region of interest" description="Disordered" evidence="7">
    <location>
        <begin position="135"/>
        <end position="217"/>
    </location>
</feature>
<dbReference type="GO" id="GO:0003700">
    <property type="term" value="F:DNA-binding transcription factor activity"/>
    <property type="evidence" value="ECO:0007669"/>
    <property type="project" value="InterPro"/>
</dbReference>
<dbReference type="GO" id="GO:0005634">
    <property type="term" value="C:nucleus"/>
    <property type="evidence" value="ECO:0007669"/>
    <property type="project" value="UniProtKB-SubCell"/>
</dbReference>
<name>N1R081_AEGTA</name>
<dbReference type="InterPro" id="IPR036576">
    <property type="entry name" value="WRKY_dom_sf"/>
</dbReference>
<dbReference type="GO" id="GO:0043565">
    <property type="term" value="F:sequence-specific DNA binding"/>
    <property type="evidence" value="ECO:0007669"/>
    <property type="project" value="InterPro"/>
</dbReference>
<evidence type="ECO:0000256" key="3">
    <source>
        <dbReference type="ARBA" id="ARBA00023015"/>
    </source>
</evidence>
<feature type="compositionally biased region" description="Basic residues" evidence="7">
    <location>
        <begin position="137"/>
        <end position="148"/>
    </location>
</feature>
<keyword evidence="5" id="KW-0804">Transcription</keyword>
<reference evidence="9" key="1">
    <citation type="submission" date="2015-06" db="UniProtKB">
        <authorList>
            <consortium name="EnsemblPlants"/>
        </authorList>
    </citation>
    <scope>IDENTIFICATION</scope>
</reference>
<feature type="compositionally biased region" description="Polar residues" evidence="7">
    <location>
        <begin position="27"/>
        <end position="37"/>
    </location>
</feature>
<dbReference type="AlphaFoldDB" id="N1R081"/>
<comment type="subcellular location">
    <subcellularLocation>
        <location evidence="1">Nucleus</location>
    </subcellularLocation>
</comment>
<organism evidence="9">
    <name type="scientific">Aegilops tauschii</name>
    <name type="common">Tausch's goatgrass</name>
    <name type="synonym">Aegilops squarrosa</name>
    <dbReference type="NCBI Taxonomy" id="37682"/>
    <lineage>
        <taxon>Eukaryota</taxon>
        <taxon>Viridiplantae</taxon>
        <taxon>Streptophyta</taxon>
        <taxon>Embryophyta</taxon>
        <taxon>Tracheophyta</taxon>
        <taxon>Spermatophyta</taxon>
        <taxon>Magnoliopsida</taxon>
        <taxon>Liliopsida</taxon>
        <taxon>Poales</taxon>
        <taxon>Poaceae</taxon>
        <taxon>BOP clade</taxon>
        <taxon>Pooideae</taxon>
        <taxon>Triticodae</taxon>
        <taxon>Triticeae</taxon>
        <taxon>Triticinae</taxon>
        <taxon>Aegilops</taxon>
    </lineage>
</organism>
<evidence type="ECO:0000256" key="7">
    <source>
        <dbReference type="SAM" id="MobiDB-lite"/>
    </source>
</evidence>
<dbReference type="Gene3D" id="2.20.25.80">
    <property type="entry name" value="WRKY domain"/>
    <property type="match status" value="2"/>
</dbReference>
<evidence type="ECO:0000313" key="9">
    <source>
        <dbReference type="EnsemblPlants" id="EMT15265"/>
    </source>
</evidence>
<evidence type="ECO:0000259" key="8">
    <source>
        <dbReference type="PROSITE" id="PS50811"/>
    </source>
</evidence>
<dbReference type="InterPro" id="IPR003657">
    <property type="entry name" value="WRKY_dom"/>
</dbReference>
<dbReference type="InterPro" id="IPR044810">
    <property type="entry name" value="WRKY_plant"/>
</dbReference>